<feature type="region of interest" description="Disordered" evidence="1">
    <location>
        <begin position="84"/>
        <end position="106"/>
    </location>
</feature>
<sequence length="106" mass="11428">MSITGDVDMDDDGITFENGKELTFSDLIADNLVVDGKRVPGSVYRVARPLDPELKNGNRLCGAGKVTYLATWSDGDGSTAIAVFTGSRPPRSDDESCATYSYEDQE</sequence>
<evidence type="ECO:0000313" key="3">
    <source>
        <dbReference type="Proteomes" id="UP000282195"/>
    </source>
</evidence>
<dbReference type="AlphaFoldDB" id="A0A387G783"/>
<keyword evidence="3" id="KW-1185">Reference proteome</keyword>
<dbReference type="KEGG" id="rjg:CCGE525_27360"/>
<proteinExistence type="predicted"/>
<protein>
    <recommendedName>
        <fullName evidence="4">DUF736 family protein</fullName>
    </recommendedName>
</protein>
<evidence type="ECO:0008006" key="4">
    <source>
        <dbReference type="Google" id="ProtNLM"/>
    </source>
</evidence>
<name>A0A387G783_9HYPH</name>
<dbReference type="EMBL" id="CP032695">
    <property type="protein sequence ID" value="AYG63752.1"/>
    <property type="molecule type" value="Genomic_DNA"/>
</dbReference>
<accession>A0A387G783</accession>
<reference evidence="2 3" key="1">
    <citation type="submission" date="2018-10" db="EMBL/GenBank/DDBJ databases">
        <title>Rhizobium etli, R. leguminosarum and a new Rhizobium genospecies from Phaseolus dumosus.</title>
        <authorList>
            <person name="Ramirez-Puebla S.T."/>
            <person name="Rogel-Hernandez M.A."/>
            <person name="Guerrero G."/>
            <person name="Ormeno-Orrillo E."/>
            <person name="Martinez-Romero J.C."/>
            <person name="Negrete-Yankelevich S."/>
            <person name="Martinez-Romero E."/>
        </authorList>
    </citation>
    <scope>NUCLEOTIDE SEQUENCE [LARGE SCALE GENOMIC DNA]</scope>
    <source>
        <strain evidence="2 3">CCGE525</strain>
        <plasmid evidence="3">prccge525c</plasmid>
    </source>
</reference>
<keyword evidence="2" id="KW-0614">Plasmid</keyword>
<organism evidence="2 3">
    <name type="scientific">Rhizobium jaguaris</name>
    <dbReference type="NCBI Taxonomy" id="1312183"/>
    <lineage>
        <taxon>Bacteria</taxon>
        <taxon>Pseudomonadati</taxon>
        <taxon>Pseudomonadota</taxon>
        <taxon>Alphaproteobacteria</taxon>
        <taxon>Hyphomicrobiales</taxon>
        <taxon>Rhizobiaceae</taxon>
        <taxon>Rhizobium/Agrobacterium group</taxon>
        <taxon>Rhizobium</taxon>
    </lineage>
</organism>
<geneLocation type="plasmid" evidence="3">
    <name>prccge525c</name>
</geneLocation>
<evidence type="ECO:0000256" key="1">
    <source>
        <dbReference type="SAM" id="MobiDB-lite"/>
    </source>
</evidence>
<gene>
    <name evidence="2" type="ORF">CCGE525_27360</name>
</gene>
<evidence type="ECO:0000313" key="2">
    <source>
        <dbReference type="EMBL" id="AYG63752.1"/>
    </source>
</evidence>
<dbReference type="Proteomes" id="UP000282195">
    <property type="component" value="Plasmid pRCCGE525c"/>
</dbReference>
<dbReference type="OrthoDB" id="8087244at2"/>